<name>A0A3M0JAI3_HIRRU</name>
<dbReference type="AlphaFoldDB" id="A0A3M0JAI3"/>
<sequence>MDESEKGRARIRQRHIITKEKRDKARGKAAKIWKSARSNAGTRWKGRNLWPDTFWSPAGEVFASLAISAFGKPVGGEKIGAYGSILAPQSKNRGRRQPSRAKFHNSHSTQKFGKPWIYPKLLDTFCDYGELFSFSVNIFGQDLAIAELWAAYISQDNIPGNSHPHRQQKCVGIELVEGKLHVLGLCAARRAEQGSAKEGLDWSPRLDSVGWEGFSESQQFWDSGTTEPVLKQLKS</sequence>
<feature type="region of interest" description="Disordered" evidence="1">
    <location>
        <begin position="88"/>
        <end position="107"/>
    </location>
</feature>
<accession>A0A3M0JAI3</accession>
<protein>
    <submittedName>
        <fullName evidence="2">Uncharacterized protein</fullName>
    </submittedName>
</protein>
<feature type="compositionally biased region" description="Basic residues" evidence="1">
    <location>
        <begin position="92"/>
        <end position="105"/>
    </location>
</feature>
<reference evidence="2 3" key="1">
    <citation type="submission" date="2018-07" db="EMBL/GenBank/DDBJ databases">
        <title>A high quality draft genome assembly of the barn swallow (H. rustica rustica).</title>
        <authorList>
            <person name="Formenti G."/>
            <person name="Chiara M."/>
            <person name="Poveda L."/>
            <person name="Francoijs K.-J."/>
            <person name="Bonisoli-Alquati A."/>
            <person name="Canova L."/>
            <person name="Gianfranceschi L."/>
            <person name="Horner D.S."/>
            <person name="Saino N."/>
        </authorList>
    </citation>
    <scope>NUCLEOTIDE SEQUENCE [LARGE SCALE GENOMIC DNA]</scope>
    <source>
        <strain evidence="2">Chelidonia</strain>
        <tissue evidence="2">Blood</tissue>
    </source>
</reference>
<proteinExistence type="predicted"/>
<dbReference type="EMBL" id="QRBI01000184">
    <property type="protein sequence ID" value="RMB95903.1"/>
    <property type="molecule type" value="Genomic_DNA"/>
</dbReference>
<evidence type="ECO:0000313" key="2">
    <source>
        <dbReference type="EMBL" id="RMB95903.1"/>
    </source>
</evidence>
<evidence type="ECO:0000313" key="3">
    <source>
        <dbReference type="Proteomes" id="UP000269221"/>
    </source>
</evidence>
<dbReference type="Proteomes" id="UP000269221">
    <property type="component" value="Unassembled WGS sequence"/>
</dbReference>
<gene>
    <name evidence="2" type="ORF">DUI87_28017</name>
</gene>
<keyword evidence="3" id="KW-1185">Reference proteome</keyword>
<organism evidence="2 3">
    <name type="scientific">Hirundo rustica rustica</name>
    <dbReference type="NCBI Taxonomy" id="333673"/>
    <lineage>
        <taxon>Eukaryota</taxon>
        <taxon>Metazoa</taxon>
        <taxon>Chordata</taxon>
        <taxon>Craniata</taxon>
        <taxon>Vertebrata</taxon>
        <taxon>Euteleostomi</taxon>
        <taxon>Archelosauria</taxon>
        <taxon>Archosauria</taxon>
        <taxon>Dinosauria</taxon>
        <taxon>Saurischia</taxon>
        <taxon>Theropoda</taxon>
        <taxon>Coelurosauria</taxon>
        <taxon>Aves</taxon>
        <taxon>Neognathae</taxon>
        <taxon>Neoaves</taxon>
        <taxon>Telluraves</taxon>
        <taxon>Australaves</taxon>
        <taxon>Passeriformes</taxon>
        <taxon>Sylvioidea</taxon>
        <taxon>Hirundinidae</taxon>
        <taxon>Hirundo</taxon>
    </lineage>
</organism>
<comment type="caution">
    <text evidence="2">The sequence shown here is derived from an EMBL/GenBank/DDBJ whole genome shotgun (WGS) entry which is preliminary data.</text>
</comment>
<evidence type="ECO:0000256" key="1">
    <source>
        <dbReference type="SAM" id="MobiDB-lite"/>
    </source>
</evidence>